<protein>
    <submittedName>
        <fullName evidence="7">Transmembrane protein 115</fullName>
    </submittedName>
</protein>
<dbReference type="GO" id="GO:0016020">
    <property type="term" value="C:membrane"/>
    <property type="evidence" value="ECO:0007669"/>
    <property type="project" value="UniProtKB-SubCell"/>
</dbReference>
<dbReference type="GO" id="GO:0006890">
    <property type="term" value="P:retrograde vesicle-mediated transport, Golgi to endoplasmic reticulum"/>
    <property type="evidence" value="ECO:0007669"/>
    <property type="project" value="InterPro"/>
</dbReference>
<evidence type="ECO:0000313" key="8">
    <source>
        <dbReference type="Proteomes" id="UP000440578"/>
    </source>
</evidence>
<evidence type="ECO:0000256" key="5">
    <source>
        <dbReference type="SAM" id="MobiDB-lite"/>
    </source>
</evidence>
<comment type="subcellular location">
    <subcellularLocation>
        <location evidence="1">Membrane</location>
        <topology evidence="1">Multi-pass membrane protein</topology>
    </subcellularLocation>
</comment>
<dbReference type="Proteomes" id="UP000440578">
    <property type="component" value="Unassembled WGS sequence"/>
</dbReference>
<feature type="transmembrane region" description="Helical" evidence="6">
    <location>
        <begin position="110"/>
        <end position="131"/>
    </location>
</feature>
<keyword evidence="3 6" id="KW-1133">Transmembrane helix</keyword>
<dbReference type="Gene3D" id="1.20.1540.10">
    <property type="entry name" value="Rhomboid-like"/>
    <property type="match status" value="1"/>
</dbReference>
<evidence type="ECO:0000256" key="3">
    <source>
        <dbReference type="ARBA" id="ARBA00022989"/>
    </source>
</evidence>
<dbReference type="PANTHER" id="PTHR13377">
    <property type="entry name" value="PLACENTAL PROTEIN 6"/>
    <property type="match status" value="1"/>
</dbReference>
<organism evidence="7 8">
    <name type="scientific">Amphibalanus amphitrite</name>
    <name type="common">Striped barnacle</name>
    <name type="synonym">Balanus amphitrite</name>
    <dbReference type="NCBI Taxonomy" id="1232801"/>
    <lineage>
        <taxon>Eukaryota</taxon>
        <taxon>Metazoa</taxon>
        <taxon>Ecdysozoa</taxon>
        <taxon>Arthropoda</taxon>
        <taxon>Crustacea</taxon>
        <taxon>Multicrustacea</taxon>
        <taxon>Cirripedia</taxon>
        <taxon>Thoracica</taxon>
        <taxon>Thoracicalcarea</taxon>
        <taxon>Balanomorpha</taxon>
        <taxon>Balanoidea</taxon>
        <taxon>Balanidae</taxon>
        <taxon>Amphibalaninae</taxon>
        <taxon>Amphibalanus</taxon>
    </lineage>
</organism>
<name>A0A6A4X8H0_AMPAM</name>
<gene>
    <name evidence="7" type="primary">TMEM115</name>
    <name evidence="7" type="ORF">FJT64_001898</name>
</gene>
<dbReference type="AlphaFoldDB" id="A0A6A4X8H0"/>
<keyword evidence="8" id="KW-1185">Reference proteome</keyword>
<comment type="caution">
    <text evidence="7">The sequence shown here is derived from an EMBL/GenBank/DDBJ whole genome shotgun (WGS) entry which is preliminary data.</text>
</comment>
<dbReference type="EMBL" id="VIIS01000292">
    <property type="protein sequence ID" value="KAF0310701.1"/>
    <property type="molecule type" value="Genomic_DNA"/>
</dbReference>
<proteinExistence type="predicted"/>
<dbReference type="InterPro" id="IPR013861">
    <property type="entry name" value="TMEM115/Pdh1/Rbl19"/>
</dbReference>
<evidence type="ECO:0000256" key="1">
    <source>
        <dbReference type="ARBA" id="ARBA00004141"/>
    </source>
</evidence>
<dbReference type="GO" id="GO:0005794">
    <property type="term" value="C:Golgi apparatus"/>
    <property type="evidence" value="ECO:0007669"/>
    <property type="project" value="TreeGrafter"/>
</dbReference>
<feature type="compositionally biased region" description="Pro residues" evidence="5">
    <location>
        <begin position="334"/>
        <end position="355"/>
    </location>
</feature>
<feature type="transmembrane region" description="Helical" evidence="6">
    <location>
        <begin position="181"/>
        <end position="197"/>
    </location>
</feature>
<dbReference type="FunFam" id="1.20.1540.10:FF:000004">
    <property type="entry name" value="Transmembrane protein 115"/>
    <property type="match status" value="1"/>
</dbReference>
<dbReference type="SMART" id="SM01160">
    <property type="entry name" value="DUF1751"/>
    <property type="match status" value="1"/>
</dbReference>
<evidence type="ECO:0000256" key="6">
    <source>
        <dbReference type="SAM" id="Phobius"/>
    </source>
</evidence>
<keyword evidence="4 6" id="KW-0472">Membrane</keyword>
<dbReference type="InterPro" id="IPR035952">
    <property type="entry name" value="Rhomboid-like_sf"/>
</dbReference>
<evidence type="ECO:0000313" key="7">
    <source>
        <dbReference type="EMBL" id="KAF0310701.1"/>
    </source>
</evidence>
<evidence type="ECO:0000256" key="4">
    <source>
        <dbReference type="ARBA" id="ARBA00023136"/>
    </source>
</evidence>
<dbReference type="PANTHER" id="PTHR13377:SF3">
    <property type="entry name" value="TRANSMEMBRANE PROTEIN 115"/>
    <property type="match status" value="1"/>
</dbReference>
<dbReference type="SUPFAM" id="SSF144091">
    <property type="entry name" value="Rhomboid-like"/>
    <property type="match status" value="1"/>
</dbReference>
<feature type="region of interest" description="Disordered" evidence="5">
    <location>
        <begin position="304"/>
        <end position="372"/>
    </location>
</feature>
<sequence>MSVDAVMSFSSIRRNIPYLSQQAGAAIANTGLFVKFVIGVTLLGYCLSFSDTLIDVLSVTPGYLLPPRFWLWTAFTHCFLEIHLWEVCIDIVTIVLCGKLLEPLWGGNEMLLFFLVVNVLVAVLSGFFYLFLYMCTFNTDLLFNVHIHGLAGYISGCSVAVKQIMPDHIVIRAPVKITNRNVPLILVLISILLYVIGAVEGSYATMFTLGFVISWTYLRFYQPHSNGTKGDMADGFAYAKFFPNVVQPPISAVCNAIHACLVKVRVCRRPVKKYDVGAPSSITISLPGVEPQDAERRRQIALKALSERLQRTDSPTSWPNMDDDAKSPPATHSPAPPASPTAPAPAAPAPAPPPQQQQKQPPAAETPDVQVV</sequence>
<dbReference type="OrthoDB" id="73612at2759"/>
<evidence type="ECO:0000256" key="2">
    <source>
        <dbReference type="ARBA" id="ARBA00022692"/>
    </source>
</evidence>
<feature type="transmembrane region" description="Helical" evidence="6">
    <location>
        <begin position="23"/>
        <end position="50"/>
    </location>
</feature>
<accession>A0A6A4X8H0</accession>
<dbReference type="Pfam" id="PF08551">
    <property type="entry name" value="DUF1751"/>
    <property type="match status" value="1"/>
</dbReference>
<reference evidence="7 8" key="1">
    <citation type="submission" date="2019-07" db="EMBL/GenBank/DDBJ databases">
        <title>Draft genome assembly of a fouling barnacle, Amphibalanus amphitrite (Darwin, 1854): The first reference genome for Thecostraca.</title>
        <authorList>
            <person name="Kim W."/>
        </authorList>
    </citation>
    <scope>NUCLEOTIDE SEQUENCE [LARGE SCALE GENOMIC DNA]</scope>
    <source>
        <strain evidence="7">SNU_AA5</strain>
        <tissue evidence="7">Soma without cirri and trophi</tissue>
    </source>
</reference>
<keyword evidence="2 6" id="KW-0812">Transmembrane</keyword>